<evidence type="ECO:0000313" key="2">
    <source>
        <dbReference type="EMBL" id="KRX03618.1"/>
    </source>
</evidence>
<reference evidence="2 3" key="1">
    <citation type="journal article" date="2015" name="Sci. Rep.">
        <title>Genome of the facultative scuticociliatosis pathogen Pseudocohnilembus persalinus provides insight into its virulence through horizontal gene transfer.</title>
        <authorList>
            <person name="Xiong J."/>
            <person name="Wang G."/>
            <person name="Cheng J."/>
            <person name="Tian M."/>
            <person name="Pan X."/>
            <person name="Warren A."/>
            <person name="Jiang C."/>
            <person name="Yuan D."/>
            <person name="Miao W."/>
        </authorList>
    </citation>
    <scope>NUCLEOTIDE SEQUENCE [LARGE SCALE GENOMIC DNA]</scope>
    <source>
        <strain evidence="2">36N120E</strain>
    </source>
</reference>
<sequence length="249" mass="29890">MSNNLQRSQQQNSLKKEEINFQTIKQIPFVNQDKDNFFQDIVHRKMYYGNLQSENGTQKFQNELVPQYEKSAPFLPSTLEFADQLIESKEQFKEKYGFEEKNLVRNKCLLETVVLSRLDQKQRQKSKIKMQKKPLTIREIQNEEELARLLEKQNQKSFEENQKLIEEMNQHQIQQIQQQYLELQQNIENDLQNGIKGKIQTQYKYNKQGLKKLEEDFKQRRAQMQQEFNKSRSGNQSFPKIQNNYSGKI</sequence>
<dbReference type="InParanoid" id="A0A0V0QMY0"/>
<comment type="caution">
    <text evidence="2">The sequence shown here is derived from an EMBL/GenBank/DDBJ whole genome shotgun (WGS) entry which is preliminary data.</text>
</comment>
<dbReference type="OrthoDB" id="297088at2759"/>
<dbReference type="Proteomes" id="UP000054937">
    <property type="component" value="Unassembled WGS sequence"/>
</dbReference>
<name>A0A0V0QMY0_PSEPJ</name>
<gene>
    <name evidence="2" type="ORF">PPERSA_04170</name>
</gene>
<evidence type="ECO:0000256" key="1">
    <source>
        <dbReference type="SAM" id="MobiDB-lite"/>
    </source>
</evidence>
<evidence type="ECO:0000313" key="3">
    <source>
        <dbReference type="Proteomes" id="UP000054937"/>
    </source>
</evidence>
<feature type="compositionally biased region" description="Polar residues" evidence="1">
    <location>
        <begin position="222"/>
        <end position="249"/>
    </location>
</feature>
<accession>A0A0V0QMY0</accession>
<organism evidence="2 3">
    <name type="scientific">Pseudocohnilembus persalinus</name>
    <name type="common">Ciliate</name>
    <dbReference type="NCBI Taxonomy" id="266149"/>
    <lineage>
        <taxon>Eukaryota</taxon>
        <taxon>Sar</taxon>
        <taxon>Alveolata</taxon>
        <taxon>Ciliophora</taxon>
        <taxon>Intramacronucleata</taxon>
        <taxon>Oligohymenophorea</taxon>
        <taxon>Scuticociliatia</taxon>
        <taxon>Philasterida</taxon>
        <taxon>Pseudocohnilembidae</taxon>
        <taxon>Pseudocohnilembus</taxon>
    </lineage>
</organism>
<keyword evidence="3" id="KW-1185">Reference proteome</keyword>
<feature type="region of interest" description="Disordered" evidence="1">
    <location>
        <begin position="220"/>
        <end position="249"/>
    </location>
</feature>
<proteinExistence type="predicted"/>
<dbReference type="EMBL" id="LDAU01000129">
    <property type="protein sequence ID" value="KRX03618.1"/>
    <property type="molecule type" value="Genomic_DNA"/>
</dbReference>
<protein>
    <submittedName>
        <fullName evidence="2">Uncharacterized protein</fullName>
    </submittedName>
</protein>
<dbReference type="AlphaFoldDB" id="A0A0V0QMY0"/>